<comment type="caution">
    <text evidence="2">The sequence shown here is derived from an EMBL/GenBank/DDBJ whole genome shotgun (WGS) entry which is preliminary data.</text>
</comment>
<keyword evidence="3" id="KW-1185">Reference proteome</keyword>
<dbReference type="Proteomes" id="UP001285441">
    <property type="component" value="Unassembled WGS sequence"/>
</dbReference>
<keyword evidence="1" id="KW-0732">Signal</keyword>
<evidence type="ECO:0000313" key="3">
    <source>
        <dbReference type="Proteomes" id="UP001285441"/>
    </source>
</evidence>
<name>A0AAE0NQM1_9PEZI</name>
<feature type="signal peptide" evidence="1">
    <location>
        <begin position="1"/>
        <end position="19"/>
    </location>
</feature>
<evidence type="ECO:0000313" key="2">
    <source>
        <dbReference type="EMBL" id="KAK3385923.1"/>
    </source>
</evidence>
<feature type="chain" id="PRO_5041946282" description="Cyanovirin-N domain-containing protein" evidence="1">
    <location>
        <begin position="20"/>
        <end position="118"/>
    </location>
</feature>
<dbReference type="AlphaFoldDB" id="A0AAE0NQM1"/>
<evidence type="ECO:0008006" key="4">
    <source>
        <dbReference type="Google" id="ProtNLM"/>
    </source>
</evidence>
<reference evidence="2" key="2">
    <citation type="submission" date="2023-06" db="EMBL/GenBank/DDBJ databases">
        <authorList>
            <consortium name="Lawrence Berkeley National Laboratory"/>
            <person name="Haridas S."/>
            <person name="Hensen N."/>
            <person name="Bonometti L."/>
            <person name="Westerberg I."/>
            <person name="Brannstrom I.O."/>
            <person name="Guillou S."/>
            <person name="Cros-Aarteil S."/>
            <person name="Calhoun S."/>
            <person name="Kuo A."/>
            <person name="Mondo S."/>
            <person name="Pangilinan J."/>
            <person name="Riley R."/>
            <person name="LaButti K."/>
            <person name="Andreopoulos B."/>
            <person name="Lipzen A."/>
            <person name="Chen C."/>
            <person name="Yanf M."/>
            <person name="Daum C."/>
            <person name="Ng V."/>
            <person name="Clum A."/>
            <person name="Steindorff A."/>
            <person name="Ohm R."/>
            <person name="Martin F."/>
            <person name="Silar P."/>
            <person name="Natvig D."/>
            <person name="Lalanne C."/>
            <person name="Gautier V."/>
            <person name="Ament-velasquez S.L."/>
            <person name="Kruys A."/>
            <person name="Hutchinson M.I."/>
            <person name="Powell A.J."/>
            <person name="Barry K."/>
            <person name="Miller A.N."/>
            <person name="Grigoriev I.V."/>
            <person name="Debuchy R."/>
            <person name="Gladieux P."/>
            <person name="Thoren M.H."/>
            <person name="Johannesson H."/>
        </authorList>
    </citation>
    <scope>NUCLEOTIDE SEQUENCE</scope>
    <source>
        <strain evidence="2">CBS 232.78</strain>
    </source>
</reference>
<evidence type="ECO:0000256" key="1">
    <source>
        <dbReference type="SAM" id="SignalP"/>
    </source>
</evidence>
<sequence>MKATATILSLLGFSANAIATCYGSGETWGNNAQALSAVSWACHQLVGSYGGSETRGICVDANSKRLEFQIWHITSGSRELGYDECYDGFQKEVNGCTNGGDSSYVNWRYKGDPNAGSC</sequence>
<protein>
    <recommendedName>
        <fullName evidence="4">Cyanovirin-N domain-containing protein</fullName>
    </recommendedName>
</protein>
<organism evidence="2 3">
    <name type="scientific">Podospora didyma</name>
    <dbReference type="NCBI Taxonomy" id="330526"/>
    <lineage>
        <taxon>Eukaryota</taxon>
        <taxon>Fungi</taxon>
        <taxon>Dikarya</taxon>
        <taxon>Ascomycota</taxon>
        <taxon>Pezizomycotina</taxon>
        <taxon>Sordariomycetes</taxon>
        <taxon>Sordariomycetidae</taxon>
        <taxon>Sordariales</taxon>
        <taxon>Podosporaceae</taxon>
        <taxon>Podospora</taxon>
    </lineage>
</organism>
<dbReference type="EMBL" id="JAULSW010000004">
    <property type="protein sequence ID" value="KAK3385923.1"/>
    <property type="molecule type" value="Genomic_DNA"/>
</dbReference>
<reference evidence="2" key="1">
    <citation type="journal article" date="2023" name="Mol. Phylogenet. Evol.">
        <title>Genome-scale phylogeny and comparative genomics of the fungal order Sordariales.</title>
        <authorList>
            <person name="Hensen N."/>
            <person name="Bonometti L."/>
            <person name="Westerberg I."/>
            <person name="Brannstrom I.O."/>
            <person name="Guillou S."/>
            <person name="Cros-Aarteil S."/>
            <person name="Calhoun S."/>
            <person name="Haridas S."/>
            <person name="Kuo A."/>
            <person name="Mondo S."/>
            <person name="Pangilinan J."/>
            <person name="Riley R."/>
            <person name="LaButti K."/>
            <person name="Andreopoulos B."/>
            <person name="Lipzen A."/>
            <person name="Chen C."/>
            <person name="Yan M."/>
            <person name="Daum C."/>
            <person name="Ng V."/>
            <person name="Clum A."/>
            <person name="Steindorff A."/>
            <person name="Ohm R.A."/>
            <person name="Martin F."/>
            <person name="Silar P."/>
            <person name="Natvig D.O."/>
            <person name="Lalanne C."/>
            <person name="Gautier V."/>
            <person name="Ament-Velasquez S.L."/>
            <person name="Kruys A."/>
            <person name="Hutchinson M.I."/>
            <person name="Powell A.J."/>
            <person name="Barry K."/>
            <person name="Miller A.N."/>
            <person name="Grigoriev I.V."/>
            <person name="Debuchy R."/>
            <person name="Gladieux P."/>
            <person name="Hiltunen Thoren M."/>
            <person name="Johannesson H."/>
        </authorList>
    </citation>
    <scope>NUCLEOTIDE SEQUENCE</scope>
    <source>
        <strain evidence="2">CBS 232.78</strain>
    </source>
</reference>
<gene>
    <name evidence="2" type="ORF">B0H63DRAFT_523241</name>
</gene>
<accession>A0AAE0NQM1</accession>
<proteinExistence type="predicted"/>